<feature type="region of interest" description="Disordered" evidence="2">
    <location>
        <begin position="279"/>
        <end position="308"/>
    </location>
</feature>
<evidence type="ECO:0000256" key="2">
    <source>
        <dbReference type="SAM" id="MobiDB-lite"/>
    </source>
</evidence>
<feature type="domain" description="CCHC-type" evidence="3">
    <location>
        <begin position="263"/>
        <end position="276"/>
    </location>
</feature>
<dbReference type="PANTHER" id="PTHR31286:SF99">
    <property type="entry name" value="DUF4283 DOMAIN-CONTAINING PROTEIN"/>
    <property type="match status" value="1"/>
</dbReference>
<dbReference type="InterPro" id="IPR040256">
    <property type="entry name" value="At4g02000-like"/>
</dbReference>
<sequence>MTQNKDLNSEQEEVSRGQKKFKRQSAGELVANCNTYAKWMSYAKPQSRNKILGGRGREDVDFDVDPQFSDLDLKKDDEIRESKFPRVDSKQEEILKFWRPWRRSLLIKVLGRRVGFKVLKNWLREVWAFQEDFELLDLENGFFLSRFRNKADYQERPWTVQGHYITINKWRPEFRPTNADIKATLVWVRLPGLLVKYYGEAFLLRTGNALEKAIKVDYQTISTTRGKYAWLCVEVDLKQALVPFVYVDRELQVVEYERLEAICFECSRYGHVAINCHRKKKDSGETSEEKRREREKKEQEAESKPYEQ</sequence>
<feature type="compositionally biased region" description="Basic and acidic residues" evidence="2">
    <location>
        <begin position="282"/>
        <end position="308"/>
    </location>
</feature>
<feature type="region of interest" description="Disordered" evidence="2">
    <location>
        <begin position="1"/>
        <end position="25"/>
    </location>
</feature>
<dbReference type="GeneID" id="140014237"/>
<keyword evidence="1" id="KW-0862">Zinc</keyword>
<keyword evidence="4" id="KW-1185">Reference proteome</keyword>
<dbReference type="Proteomes" id="UP001652660">
    <property type="component" value="Chromosome 9c"/>
</dbReference>
<accession>A0ABM4VMM0</accession>
<reference evidence="5" key="1">
    <citation type="submission" date="2025-08" db="UniProtKB">
        <authorList>
            <consortium name="RefSeq"/>
        </authorList>
    </citation>
    <scope>IDENTIFICATION</scope>
    <source>
        <tissue evidence="5">Leaves</tissue>
    </source>
</reference>
<organism evidence="4 5">
    <name type="scientific">Coffea arabica</name>
    <name type="common">Arabian coffee</name>
    <dbReference type="NCBI Taxonomy" id="13443"/>
    <lineage>
        <taxon>Eukaryota</taxon>
        <taxon>Viridiplantae</taxon>
        <taxon>Streptophyta</taxon>
        <taxon>Embryophyta</taxon>
        <taxon>Tracheophyta</taxon>
        <taxon>Spermatophyta</taxon>
        <taxon>Magnoliopsida</taxon>
        <taxon>eudicotyledons</taxon>
        <taxon>Gunneridae</taxon>
        <taxon>Pentapetalae</taxon>
        <taxon>asterids</taxon>
        <taxon>lamiids</taxon>
        <taxon>Gentianales</taxon>
        <taxon>Rubiaceae</taxon>
        <taxon>Ixoroideae</taxon>
        <taxon>Gardenieae complex</taxon>
        <taxon>Bertiereae - Coffeeae clade</taxon>
        <taxon>Coffeeae</taxon>
        <taxon>Coffea</taxon>
    </lineage>
</organism>
<dbReference type="InterPro" id="IPR001878">
    <property type="entry name" value="Znf_CCHC"/>
</dbReference>
<gene>
    <name evidence="5" type="primary">LOC140014237</name>
</gene>
<evidence type="ECO:0000313" key="4">
    <source>
        <dbReference type="Proteomes" id="UP001652660"/>
    </source>
</evidence>
<dbReference type="PROSITE" id="PS50158">
    <property type="entry name" value="ZF_CCHC"/>
    <property type="match status" value="1"/>
</dbReference>
<evidence type="ECO:0000259" key="3">
    <source>
        <dbReference type="PROSITE" id="PS50158"/>
    </source>
</evidence>
<proteinExistence type="predicted"/>
<dbReference type="Pfam" id="PF14111">
    <property type="entry name" value="DUF4283"/>
    <property type="match status" value="1"/>
</dbReference>
<evidence type="ECO:0000256" key="1">
    <source>
        <dbReference type="PROSITE-ProRule" id="PRU00047"/>
    </source>
</evidence>
<name>A0ABM4VMM0_COFAR</name>
<dbReference type="InterPro" id="IPR025558">
    <property type="entry name" value="DUF4283"/>
</dbReference>
<dbReference type="RefSeq" id="XP_071920772.1">
    <property type="nucleotide sequence ID" value="XM_072064671.1"/>
</dbReference>
<keyword evidence="1" id="KW-0863">Zinc-finger</keyword>
<protein>
    <recommendedName>
        <fullName evidence="3">CCHC-type domain-containing protein</fullName>
    </recommendedName>
</protein>
<keyword evidence="1" id="KW-0479">Metal-binding</keyword>
<evidence type="ECO:0000313" key="5">
    <source>
        <dbReference type="RefSeq" id="XP_071920772.1"/>
    </source>
</evidence>
<dbReference type="PANTHER" id="PTHR31286">
    <property type="entry name" value="GLYCINE-RICH CELL WALL STRUCTURAL PROTEIN 1.8-LIKE"/>
    <property type="match status" value="1"/>
</dbReference>